<evidence type="ECO:0008006" key="6">
    <source>
        <dbReference type="Google" id="ProtNLM"/>
    </source>
</evidence>
<evidence type="ECO:0000256" key="2">
    <source>
        <dbReference type="ARBA" id="ARBA00022723"/>
    </source>
</evidence>
<dbReference type="Pfam" id="PF05907">
    <property type="entry name" value="CXXC_Zn-b_euk"/>
    <property type="match status" value="1"/>
</dbReference>
<name>A0ABX8I9B6_9ASCO</name>
<evidence type="ECO:0000313" key="4">
    <source>
        <dbReference type="EMBL" id="QWU89647.1"/>
    </source>
</evidence>
<dbReference type="PANTHER" id="PTHR12857:SF0">
    <property type="entry name" value="CXXC MOTIF CONTAINING ZINC BINDING PROTEIN"/>
    <property type="match status" value="1"/>
</dbReference>
<proteinExistence type="inferred from homology"/>
<dbReference type="Proteomes" id="UP000825434">
    <property type="component" value="Chromosome 5"/>
</dbReference>
<evidence type="ECO:0000256" key="1">
    <source>
        <dbReference type="ARBA" id="ARBA00007818"/>
    </source>
</evidence>
<dbReference type="InterPro" id="IPR008584">
    <property type="entry name" value="CXXC_Zn-binding_euk"/>
</dbReference>
<keyword evidence="2" id="KW-0479">Metal-binding</keyword>
<organism evidence="4 5">
    <name type="scientific">Candidozyma haemuli</name>
    <dbReference type="NCBI Taxonomy" id="45357"/>
    <lineage>
        <taxon>Eukaryota</taxon>
        <taxon>Fungi</taxon>
        <taxon>Dikarya</taxon>
        <taxon>Ascomycota</taxon>
        <taxon>Saccharomycotina</taxon>
        <taxon>Pichiomycetes</taxon>
        <taxon>Metschnikowiaceae</taxon>
        <taxon>Candidozyma</taxon>
    </lineage>
</organism>
<gene>
    <name evidence="4" type="ORF">CA3LBN_003995</name>
</gene>
<dbReference type="SUPFAM" id="SSF141678">
    <property type="entry name" value="MAL13P1.257-like"/>
    <property type="match status" value="1"/>
</dbReference>
<keyword evidence="5" id="KW-1185">Reference proteome</keyword>
<evidence type="ECO:0000313" key="5">
    <source>
        <dbReference type="Proteomes" id="UP000825434"/>
    </source>
</evidence>
<dbReference type="PANTHER" id="PTHR12857">
    <property type="entry name" value="CXXC MOTIF CONTAINING ZINC BINDING PROTEIN"/>
    <property type="match status" value="1"/>
</dbReference>
<sequence>MTAHESFVHFSETHCTGDDIAPVHRAFIITPSIHYDLEPHFSSKMVKFNLKIKAELAGVTGLEPVDTPEAHHEYTFRIECTKCREVHDKPVNINRFEKHDISGSRGEASFVFRCKGCKHEHSASIERTKETLEAGNSGWAKLLEIDARGVDFVEFIPEGRWQCKGEESGTKFEEVDLEDKEWYDYDDKQGEEVSITEVEFDIQRA</sequence>
<accession>A0ABX8I9B6</accession>
<reference evidence="4 5" key="1">
    <citation type="submission" date="2021-06" db="EMBL/GenBank/DDBJ databases">
        <title>Candida outbreak in Lebanon.</title>
        <authorList>
            <person name="Finianos M."/>
        </authorList>
    </citation>
    <scope>NUCLEOTIDE SEQUENCE [LARGE SCALE GENOMIC DNA]</scope>
    <source>
        <strain evidence="4">CA3LBN</strain>
    </source>
</reference>
<keyword evidence="3" id="KW-0862">Zinc</keyword>
<protein>
    <recommendedName>
        <fullName evidence="6">DUF866-domain-containing protein</fullName>
    </recommendedName>
</protein>
<evidence type="ECO:0000256" key="3">
    <source>
        <dbReference type="ARBA" id="ARBA00022833"/>
    </source>
</evidence>
<dbReference type="EMBL" id="CP076665">
    <property type="protein sequence ID" value="QWU89647.1"/>
    <property type="molecule type" value="Genomic_DNA"/>
</dbReference>
<comment type="similarity">
    <text evidence="1">Belongs to the UPF0587 family.</text>
</comment>